<dbReference type="AlphaFoldDB" id="A0A2R5FWM3"/>
<gene>
    <name evidence="1" type="ORF">NIES4072_63970</name>
</gene>
<dbReference type="RefSeq" id="WP_109012366.1">
    <property type="nucleotide sequence ID" value="NZ_BDUD01000001.1"/>
</dbReference>
<reference evidence="1 2" key="1">
    <citation type="submission" date="2017-06" db="EMBL/GenBank/DDBJ databases">
        <title>Genome sequencing of cyanobaciteial culture collection at National Institute for Environmental Studies (NIES).</title>
        <authorList>
            <person name="Hirose Y."/>
            <person name="Shimura Y."/>
            <person name="Fujisawa T."/>
            <person name="Nakamura Y."/>
            <person name="Kawachi M."/>
        </authorList>
    </citation>
    <scope>NUCLEOTIDE SEQUENCE [LARGE SCALE GENOMIC DNA]</scope>
    <source>
        <strain evidence="1 2">NIES-4072</strain>
    </source>
</reference>
<accession>A0A2R5FWM3</accession>
<name>A0A2R5FWM3_NOSCO</name>
<dbReference type="Proteomes" id="UP000245124">
    <property type="component" value="Unassembled WGS sequence"/>
</dbReference>
<comment type="caution">
    <text evidence="1">The sequence shown here is derived from an EMBL/GenBank/DDBJ whole genome shotgun (WGS) entry which is preliminary data.</text>
</comment>
<dbReference type="OrthoDB" id="488464at2"/>
<evidence type="ECO:0000313" key="1">
    <source>
        <dbReference type="EMBL" id="GBG22685.1"/>
    </source>
</evidence>
<organism evidence="1 2">
    <name type="scientific">Nostoc commune NIES-4072</name>
    <dbReference type="NCBI Taxonomy" id="2005467"/>
    <lineage>
        <taxon>Bacteria</taxon>
        <taxon>Bacillati</taxon>
        <taxon>Cyanobacteriota</taxon>
        <taxon>Cyanophyceae</taxon>
        <taxon>Nostocales</taxon>
        <taxon>Nostocaceae</taxon>
        <taxon>Nostoc</taxon>
    </lineage>
</organism>
<sequence length="122" mass="12358">MAVINDLTWQQLSEALGETGQIFLGEDTLGNIGVLISVSTVNGSVAGNLGSNGVVKFLMRLREAAAEAQISINETQAVGEKLSAFPPSTSNGTVINGAITQTGVIQAAVVVASASEVVGTTI</sequence>
<keyword evidence="2" id="KW-1185">Reference proteome</keyword>
<evidence type="ECO:0000313" key="2">
    <source>
        <dbReference type="Proteomes" id="UP000245124"/>
    </source>
</evidence>
<dbReference type="EMBL" id="BDUD01000001">
    <property type="protein sequence ID" value="GBG22685.1"/>
    <property type="molecule type" value="Genomic_DNA"/>
</dbReference>
<proteinExistence type="predicted"/>
<protein>
    <submittedName>
        <fullName evidence="1">Uncharacterized protein</fullName>
    </submittedName>
</protein>